<keyword evidence="4" id="KW-1185">Reference proteome</keyword>
<feature type="compositionally biased region" description="Low complexity" evidence="1">
    <location>
        <begin position="79"/>
        <end position="103"/>
    </location>
</feature>
<feature type="domain" description="TOG" evidence="2">
    <location>
        <begin position="129"/>
        <end position="340"/>
    </location>
</feature>
<comment type="caution">
    <text evidence="3">The sequence shown here is derived from an EMBL/GenBank/DDBJ whole genome shotgun (WGS) entry which is preliminary data.</text>
</comment>
<dbReference type="SMART" id="SM01349">
    <property type="entry name" value="TOG"/>
    <property type="match status" value="1"/>
</dbReference>
<dbReference type="InterPro" id="IPR034085">
    <property type="entry name" value="TOG"/>
</dbReference>
<accession>A0AA88KNQ2</accession>
<dbReference type="InterPro" id="IPR016024">
    <property type="entry name" value="ARM-type_fold"/>
</dbReference>
<dbReference type="AlphaFoldDB" id="A0AA88KNQ2"/>
<protein>
    <recommendedName>
        <fullName evidence="2">TOG domain-containing protein</fullName>
    </recommendedName>
</protein>
<dbReference type="GeneID" id="68093901"/>
<feature type="compositionally biased region" description="Basic residues" evidence="1">
    <location>
        <begin position="61"/>
        <end position="72"/>
    </location>
</feature>
<gene>
    <name evidence="3" type="ORF">C9374_001445</name>
</gene>
<dbReference type="Gene3D" id="1.25.10.10">
    <property type="entry name" value="Leucine-rich Repeat Variant"/>
    <property type="match status" value="1"/>
</dbReference>
<dbReference type="GO" id="GO:0007051">
    <property type="term" value="P:spindle organization"/>
    <property type="evidence" value="ECO:0007669"/>
    <property type="project" value="InterPro"/>
</dbReference>
<proteinExistence type="predicted"/>
<evidence type="ECO:0000256" key="1">
    <source>
        <dbReference type="SAM" id="MobiDB-lite"/>
    </source>
</evidence>
<dbReference type="GO" id="GO:0051010">
    <property type="term" value="F:microtubule plus-end binding"/>
    <property type="evidence" value="ECO:0007669"/>
    <property type="project" value="InterPro"/>
</dbReference>
<name>A0AA88KNQ2_NAELO</name>
<evidence type="ECO:0000259" key="2">
    <source>
        <dbReference type="SMART" id="SM01349"/>
    </source>
</evidence>
<dbReference type="GO" id="GO:0030951">
    <property type="term" value="P:establishment or maintenance of microtubule cytoskeleton polarity"/>
    <property type="evidence" value="ECO:0007669"/>
    <property type="project" value="InterPro"/>
</dbReference>
<feature type="region of interest" description="Disordered" evidence="1">
    <location>
        <begin position="1"/>
        <end position="136"/>
    </location>
</feature>
<dbReference type="RefSeq" id="XP_044551843.1">
    <property type="nucleotide sequence ID" value="XM_044690436.1"/>
</dbReference>
<organism evidence="3 4">
    <name type="scientific">Naegleria lovaniensis</name>
    <name type="common">Amoeba</name>
    <dbReference type="NCBI Taxonomy" id="51637"/>
    <lineage>
        <taxon>Eukaryota</taxon>
        <taxon>Discoba</taxon>
        <taxon>Heterolobosea</taxon>
        <taxon>Tetramitia</taxon>
        <taxon>Eutetramitia</taxon>
        <taxon>Vahlkampfiidae</taxon>
        <taxon>Naegleria</taxon>
    </lineage>
</organism>
<dbReference type="SUPFAM" id="SSF48371">
    <property type="entry name" value="ARM repeat"/>
    <property type="match status" value="1"/>
</dbReference>
<dbReference type="Proteomes" id="UP000816034">
    <property type="component" value="Unassembled WGS sequence"/>
</dbReference>
<dbReference type="GO" id="GO:0061863">
    <property type="term" value="F:microtubule plus end polymerase"/>
    <property type="evidence" value="ECO:0007669"/>
    <property type="project" value="InterPro"/>
</dbReference>
<reference evidence="3 4" key="1">
    <citation type="journal article" date="2018" name="BMC Genomics">
        <title>The genome of Naegleria lovaniensis, the basis for a comparative approach to unravel pathogenicity factors of the human pathogenic amoeba N. fowleri.</title>
        <authorList>
            <person name="Liechti N."/>
            <person name="Schurch N."/>
            <person name="Bruggmann R."/>
            <person name="Wittwer M."/>
        </authorList>
    </citation>
    <scope>NUCLEOTIDE SEQUENCE [LARGE SCALE GENOMIC DNA]</scope>
    <source>
        <strain evidence="3 4">ATCC 30569</strain>
    </source>
</reference>
<sequence length="340" mass="37700">MSADEIPLKSFSEDSSNTEEEKDSTDLFMKMLEKKLMEEGQSMDSGFASSSTTSSSNRKPLAPRKHKARTFAKKKDPQESSNNEDSSENVQIITTTSSTQQTTMEDEPLPQPTKKPLPSSSSASHSPQQDTTPVNVLGKISESWFTTIQEEKWSSKRDALSELKQLIDYPCLEDGDYSPIVARILAVIEEEKNLAVTKLVIECVELLSKGLKANFCTYARELTEKLLPKMKDKKLSEMIANAVSSIEETSVSFSELAPLLISSISSKSPFEKIGALNCVEKCLSRKSSFAAIESLFTALTDASVQASEDSNKEVREASFKCLGRILWLVGERNFDPYFPN</sequence>
<evidence type="ECO:0000313" key="4">
    <source>
        <dbReference type="Proteomes" id="UP000816034"/>
    </source>
</evidence>
<dbReference type="InterPro" id="IPR011989">
    <property type="entry name" value="ARM-like"/>
</dbReference>
<dbReference type="PANTHER" id="PTHR12609">
    <property type="entry name" value="MICROTUBULE ASSOCIATED PROTEIN XMAP215"/>
    <property type="match status" value="1"/>
</dbReference>
<feature type="compositionally biased region" description="Low complexity" evidence="1">
    <location>
        <begin position="116"/>
        <end position="128"/>
    </location>
</feature>
<dbReference type="GO" id="GO:0046785">
    <property type="term" value="P:microtubule polymerization"/>
    <property type="evidence" value="ECO:0007669"/>
    <property type="project" value="InterPro"/>
</dbReference>
<dbReference type="InterPro" id="IPR045110">
    <property type="entry name" value="XMAP215"/>
</dbReference>
<dbReference type="EMBL" id="PYSW02000012">
    <property type="protein sequence ID" value="KAG2387851.1"/>
    <property type="molecule type" value="Genomic_DNA"/>
</dbReference>
<evidence type="ECO:0000313" key="3">
    <source>
        <dbReference type="EMBL" id="KAG2387851.1"/>
    </source>
</evidence>